<reference evidence="1 2" key="1">
    <citation type="submission" date="2006-03" db="EMBL/GenBank/DDBJ databases">
        <authorList>
            <person name="Pinhassi J."/>
            <person name="Pedros-Alio C."/>
            <person name="Ferriera S."/>
            <person name="Johnson J."/>
            <person name="Kravitz S."/>
            <person name="Halpern A."/>
            <person name="Remington K."/>
            <person name="Beeson K."/>
            <person name="Tran B."/>
            <person name="Rogers Y.-H."/>
            <person name="Friedman R."/>
            <person name="Venter J.C."/>
        </authorList>
    </citation>
    <scope>NUCLEOTIDE SEQUENCE [LARGE SCALE GENOMIC DNA]</scope>
    <source>
        <strain evidence="1 2">RED65</strain>
    </source>
</reference>
<accession>Q1N2Z1</accession>
<evidence type="ECO:0000313" key="2">
    <source>
        <dbReference type="Proteomes" id="UP000004263"/>
    </source>
</evidence>
<dbReference type="OrthoDB" id="9805604at2"/>
<organism evidence="1 2">
    <name type="scientific">Bermanella marisrubri</name>
    <dbReference type="NCBI Taxonomy" id="207949"/>
    <lineage>
        <taxon>Bacteria</taxon>
        <taxon>Pseudomonadati</taxon>
        <taxon>Pseudomonadota</taxon>
        <taxon>Gammaproteobacteria</taxon>
        <taxon>Oceanospirillales</taxon>
        <taxon>Oceanospirillaceae</taxon>
        <taxon>Bermanella</taxon>
    </lineage>
</organism>
<dbReference type="GO" id="GO:0008781">
    <property type="term" value="F:N-acylneuraminate cytidylyltransferase activity"/>
    <property type="evidence" value="ECO:0007669"/>
    <property type="project" value="TreeGrafter"/>
</dbReference>
<gene>
    <name evidence="1" type="ORF">RED65_06523</name>
</gene>
<keyword evidence="2" id="KW-1185">Reference proteome</keyword>
<dbReference type="PANTHER" id="PTHR21485:SF6">
    <property type="entry name" value="N-ACYLNEURAMINATE CYTIDYLYLTRANSFERASE-RELATED"/>
    <property type="match status" value="1"/>
</dbReference>
<comment type="caution">
    <text evidence="1">The sequence shown here is derived from an EMBL/GenBank/DDBJ whole genome shotgun (WGS) entry which is preliminary data.</text>
</comment>
<dbReference type="STRING" id="207949.RED65_06523"/>
<dbReference type="Proteomes" id="UP000004263">
    <property type="component" value="Unassembled WGS sequence"/>
</dbReference>
<keyword evidence="1" id="KW-0548">Nucleotidyltransferase</keyword>
<dbReference type="RefSeq" id="WP_007016129.1">
    <property type="nucleotide sequence ID" value="NZ_AAQH01000006.1"/>
</dbReference>
<proteinExistence type="predicted"/>
<dbReference type="PANTHER" id="PTHR21485">
    <property type="entry name" value="HAD SUPERFAMILY MEMBERS CMAS AND KDSC"/>
    <property type="match status" value="1"/>
</dbReference>
<evidence type="ECO:0000313" key="1">
    <source>
        <dbReference type="EMBL" id="EAT12528.1"/>
    </source>
</evidence>
<dbReference type="InterPro" id="IPR003329">
    <property type="entry name" value="Cytidylyl_trans"/>
</dbReference>
<dbReference type="InterPro" id="IPR050793">
    <property type="entry name" value="CMP-NeuNAc_synthase"/>
</dbReference>
<dbReference type="HOGENOM" id="CLU_042930_1_0_6"/>
<dbReference type="SUPFAM" id="SSF53448">
    <property type="entry name" value="Nucleotide-diphospho-sugar transferases"/>
    <property type="match status" value="1"/>
</dbReference>
<dbReference type="Pfam" id="PF02348">
    <property type="entry name" value="CTP_transf_3"/>
    <property type="match status" value="1"/>
</dbReference>
<name>Q1N2Z1_9GAMM</name>
<dbReference type="EMBL" id="AAQH01000006">
    <property type="protein sequence ID" value="EAT12528.1"/>
    <property type="molecule type" value="Genomic_DNA"/>
</dbReference>
<dbReference type="CDD" id="cd02513">
    <property type="entry name" value="CMP-NeuAc_Synthase"/>
    <property type="match status" value="1"/>
</dbReference>
<dbReference type="InterPro" id="IPR029044">
    <property type="entry name" value="Nucleotide-diphossugar_trans"/>
</dbReference>
<dbReference type="NCBIfam" id="TIGR03584">
    <property type="entry name" value="PseF"/>
    <property type="match status" value="1"/>
</dbReference>
<protein>
    <submittedName>
        <fullName evidence="1">Putative acylneuraminate cytidylyltransferase</fullName>
    </submittedName>
</protein>
<dbReference type="Gene3D" id="3.90.550.10">
    <property type="entry name" value="Spore Coat Polysaccharide Biosynthesis Protein SpsA, Chain A"/>
    <property type="match status" value="1"/>
</dbReference>
<sequence>MNVAIIPARGGSKRIADKNIRNFLGQPIIAYSINSALESKLFDRIIVSTDSAKISEIASYYGAEVPFIRPDELADDYTATVDVISHAVKELNLDDDDLVTCIYATAPFLNHQRLISAHELFHDQYPTYCFPVVEFEFPIQRSVSLHEGRVKVKEPSKIASRSQDLIPYYHDVGQFYVGLASTWKDRVPIISNEASAFVISRKFALDIDTEEDWIMAENLYRTFHS</sequence>
<dbReference type="AlphaFoldDB" id="Q1N2Z1"/>
<keyword evidence="1" id="KW-0808">Transferase</keyword>
<dbReference type="InterPro" id="IPR020039">
    <property type="entry name" value="PseF"/>
</dbReference>